<reference evidence="1" key="2">
    <citation type="submission" date="2020-08" db="EMBL/GenBank/DDBJ databases">
        <title>Plant Genome Project.</title>
        <authorList>
            <person name="Zhang R.-G."/>
        </authorList>
    </citation>
    <scope>NUCLEOTIDE SEQUENCE</scope>
    <source>
        <strain evidence="1">Huo1</strain>
        <tissue evidence="1">Leaf</tissue>
    </source>
</reference>
<dbReference type="InterPro" id="IPR007750">
    <property type="entry name" value="DUF674"/>
</dbReference>
<reference evidence="1" key="1">
    <citation type="submission" date="2018-01" db="EMBL/GenBank/DDBJ databases">
        <authorList>
            <person name="Mao J.F."/>
        </authorList>
    </citation>
    <scope>NUCLEOTIDE SEQUENCE</scope>
    <source>
        <strain evidence="1">Huo1</strain>
        <tissue evidence="1">Leaf</tissue>
    </source>
</reference>
<dbReference type="Proteomes" id="UP000298416">
    <property type="component" value="Unassembled WGS sequence"/>
</dbReference>
<sequence length="472" mass="52237">MERNGLWQARCKRDETSNQTVSFPEGMEELNSAFASPPPSASAIIKLIPFQYPVSETPPTQNVLHQIKHYGEKAPAIGSLRNLYNSLINVDYADFVTADAKKILLNPRSPFEDEYGMLKQSITESQPAKYFYCYVCGREAHSVSIYHGQANCLRHTTCDKKDEPKKVPKAASEGVFAADRASFIISDDLEIFPSVIGIFQIISILGITNIDEAESIDVKIGFNEILSLLKGSFVSPTPLSHLILNKANLPLALEPMTLVNHSEIKDKLGSKKMVLKVFMQRSKSKVLYAVAEDEFVEFLFSLFVIPLGGVGHLLAGKTCIKAIDNLQRSVADLADKYFKSPSMKKRLMKPTLVHGSISENYILPLDQACMRHDELENFKFSSLKFPEGQGKYLKGPIAYMVTDDLTVNPLCIQSTISALREKNIPMSDVKEIEVQVGLKEALSILKASLTSTSALTDALLTSAPIKQPKTEA</sequence>
<proteinExistence type="predicted"/>
<accession>A0A8X8ZWW8</accession>
<name>A0A8X8ZWW8_SALSN</name>
<keyword evidence="2" id="KW-1185">Reference proteome</keyword>
<dbReference type="PANTHER" id="PTHR33103:SF27">
    <property type="entry name" value="OS04G0594700 PROTEIN"/>
    <property type="match status" value="1"/>
</dbReference>
<dbReference type="EMBL" id="PNBA02000007">
    <property type="protein sequence ID" value="KAG6419576.1"/>
    <property type="molecule type" value="Genomic_DNA"/>
</dbReference>
<comment type="caution">
    <text evidence="1">The sequence shown here is derived from an EMBL/GenBank/DDBJ whole genome shotgun (WGS) entry which is preliminary data.</text>
</comment>
<evidence type="ECO:0000313" key="2">
    <source>
        <dbReference type="Proteomes" id="UP000298416"/>
    </source>
</evidence>
<protein>
    <submittedName>
        <fullName evidence="1">Uncharacterized protein</fullName>
    </submittedName>
</protein>
<dbReference type="Pfam" id="PF05056">
    <property type="entry name" value="DUF674"/>
    <property type="match status" value="1"/>
</dbReference>
<dbReference type="AlphaFoldDB" id="A0A8X8ZWW8"/>
<dbReference type="PANTHER" id="PTHR33103">
    <property type="entry name" value="OS01G0153900 PROTEIN"/>
    <property type="match status" value="1"/>
</dbReference>
<gene>
    <name evidence="1" type="ORF">SASPL_121798</name>
</gene>
<organism evidence="1">
    <name type="scientific">Salvia splendens</name>
    <name type="common">Scarlet sage</name>
    <dbReference type="NCBI Taxonomy" id="180675"/>
    <lineage>
        <taxon>Eukaryota</taxon>
        <taxon>Viridiplantae</taxon>
        <taxon>Streptophyta</taxon>
        <taxon>Embryophyta</taxon>
        <taxon>Tracheophyta</taxon>
        <taxon>Spermatophyta</taxon>
        <taxon>Magnoliopsida</taxon>
        <taxon>eudicotyledons</taxon>
        <taxon>Gunneridae</taxon>
        <taxon>Pentapetalae</taxon>
        <taxon>asterids</taxon>
        <taxon>lamiids</taxon>
        <taxon>Lamiales</taxon>
        <taxon>Lamiaceae</taxon>
        <taxon>Nepetoideae</taxon>
        <taxon>Mentheae</taxon>
        <taxon>Salviinae</taxon>
        <taxon>Salvia</taxon>
        <taxon>Salvia subgen. Calosphace</taxon>
        <taxon>core Calosphace</taxon>
    </lineage>
</organism>
<evidence type="ECO:0000313" key="1">
    <source>
        <dbReference type="EMBL" id="KAG6419576.1"/>
    </source>
</evidence>